<accession>A0A7X6GWF0</accession>
<evidence type="ECO:0000313" key="3">
    <source>
        <dbReference type="Proteomes" id="UP000526408"/>
    </source>
</evidence>
<protein>
    <recommendedName>
        <fullName evidence="4">Flavodoxin</fullName>
    </recommendedName>
</protein>
<keyword evidence="3" id="KW-1185">Reference proteome</keyword>
<comment type="caution">
    <text evidence="2">The sequence shown here is derived from an EMBL/GenBank/DDBJ whole genome shotgun (WGS) entry which is preliminary data.</text>
</comment>
<dbReference type="InterPro" id="IPR029039">
    <property type="entry name" value="Flavoprotein-like_sf"/>
</dbReference>
<dbReference type="AlphaFoldDB" id="A0A7X6GWF0"/>
<name>A0A7X6GWF0_9RHOB</name>
<dbReference type="RefSeq" id="WP_168621992.1">
    <property type="nucleotide sequence ID" value="NZ_JAAZQQ010000001.1"/>
</dbReference>
<evidence type="ECO:0000256" key="1">
    <source>
        <dbReference type="SAM" id="MobiDB-lite"/>
    </source>
</evidence>
<dbReference type="Gene3D" id="3.40.50.360">
    <property type="match status" value="1"/>
</dbReference>
<dbReference type="Proteomes" id="UP000526408">
    <property type="component" value="Unassembled WGS sequence"/>
</dbReference>
<dbReference type="EMBL" id="JAAZQQ010000001">
    <property type="protein sequence ID" value="NKX43637.1"/>
    <property type="molecule type" value="Genomic_DNA"/>
</dbReference>
<organism evidence="2 3">
    <name type="scientific">Roseicyclus persicicus</name>
    <dbReference type="NCBI Taxonomy" id="2650661"/>
    <lineage>
        <taxon>Bacteria</taxon>
        <taxon>Pseudomonadati</taxon>
        <taxon>Pseudomonadota</taxon>
        <taxon>Alphaproteobacteria</taxon>
        <taxon>Rhodobacterales</taxon>
        <taxon>Roseobacteraceae</taxon>
        <taxon>Roseicyclus</taxon>
    </lineage>
</organism>
<feature type="region of interest" description="Disordered" evidence="1">
    <location>
        <begin position="155"/>
        <end position="187"/>
    </location>
</feature>
<reference evidence="2 3" key="1">
    <citation type="submission" date="2020-04" db="EMBL/GenBank/DDBJ databases">
        <authorList>
            <person name="Yoon J."/>
        </authorList>
    </citation>
    <scope>NUCLEOTIDE SEQUENCE [LARGE SCALE GENOMIC DNA]</scope>
    <source>
        <strain evidence="2 3">KMU-115</strain>
    </source>
</reference>
<evidence type="ECO:0008006" key="4">
    <source>
        <dbReference type="Google" id="ProtNLM"/>
    </source>
</evidence>
<dbReference type="SUPFAM" id="SSF52218">
    <property type="entry name" value="Flavoproteins"/>
    <property type="match status" value="1"/>
</dbReference>
<sequence length="187" mass="19957">MTARIVVYSLTGVTRRLAQRLSGETGMPVSEIRCPAHAGPLGLLRAVRDAILGRVPEIEVVPPIGAAEALVVGGPAWFGRLAPPLRKLLSQARRLPPVVGVIVTRAHAGSGYRIERDLASFLGAHAPGPLVLLSHEVGQPEARGRVRDYADSLRERLTPRAANLPRPPVSPAPRRGRVPVTRRDGSG</sequence>
<gene>
    <name evidence="2" type="ORF">HCU73_03470</name>
</gene>
<evidence type="ECO:0000313" key="2">
    <source>
        <dbReference type="EMBL" id="NKX43637.1"/>
    </source>
</evidence>
<proteinExistence type="predicted"/>